<keyword evidence="2" id="KW-1185">Reference proteome</keyword>
<evidence type="ECO:0000313" key="2">
    <source>
        <dbReference type="Proteomes" id="UP001160130"/>
    </source>
</evidence>
<comment type="caution">
    <text evidence="1">The sequence shown here is derived from an EMBL/GenBank/DDBJ whole genome shotgun (WGS) entry which is preliminary data.</text>
</comment>
<proteinExistence type="predicted"/>
<dbReference type="Proteomes" id="UP001160130">
    <property type="component" value="Unassembled WGS sequence"/>
</dbReference>
<protein>
    <submittedName>
        <fullName evidence="1">Uncharacterized protein</fullName>
    </submittedName>
</protein>
<dbReference type="EMBL" id="JARXVE010000001">
    <property type="protein sequence ID" value="MDH6194065.1"/>
    <property type="molecule type" value="Genomic_DNA"/>
</dbReference>
<evidence type="ECO:0000313" key="1">
    <source>
        <dbReference type="EMBL" id="MDH6194065.1"/>
    </source>
</evidence>
<reference evidence="1 2" key="1">
    <citation type="submission" date="2023-04" db="EMBL/GenBank/DDBJ databases">
        <title>Forest soil microbial communities from Buena Vista Peninsula, Colon Province, Panama.</title>
        <authorList>
            <person name="Bouskill N."/>
        </authorList>
    </citation>
    <scope>NUCLEOTIDE SEQUENCE [LARGE SCALE GENOMIC DNA]</scope>
    <source>
        <strain evidence="1 2">AC80</strain>
    </source>
</reference>
<accession>A0ABT6KVR1</accession>
<dbReference type="RefSeq" id="WP_280830716.1">
    <property type="nucleotide sequence ID" value="NZ_JARXVE010000001.1"/>
</dbReference>
<gene>
    <name evidence="1" type="ORF">M2272_000686</name>
</gene>
<sequence length="126" mass="14445">MGEPSERVVEQRVRNRIMEAVEILADGDEGVCAVGDCCYYNYFFDWIDDDMSTTWRDLSTLTPAEVRHLESLHDVLVTSLQTTHAMHGEELIASGWTTRIAAVARATLQTMQSRGRYDEESEERDW</sequence>
<name>A0ABT6KVR1_9MYCO</name>
<organism evidence="1 2">
    <name type="scientific">Mycolicibacterium frederiksbergense</name>
    <dbReference type="NCBI Taxonomy" id="117567"/>
    <lineage>
        <taxon>Bacteria</taxon>
        <taxon>Bacillati</taxon>
        <taxon>Actinomycetota</taxon>
        <taxon>Actinomycetes</taxon>
        <taxon>Mycobacteriales</taxon>
        <taxon>Mycobacteriaceae</taxon>
        <taxon>Mycolicibacterium</taxon>
    </lineage>
</organism>